<dbReference type="Pfam" id="PF20811">
    <property type="entry name" value="PARG_cat_N"/>
    <property type="match status" value="1"/>
</dbReference>
<comment type="similarity">
    <text evidence="1">Belongs to the poly(ADP-ribose) glycohydrolase family.</text>
</comment>
<sequence>MTEQQFVLPCSTEVCRLDRFGLTDSDEYEVPFWGLLTAILRNESAPIVDVSSLLEAMEMIAVTLRGTASGLDFELLRDFILRRVNDESANFFLEVWPALVELALEMPILFPAGKLSSITLGTDVVFSRKQIACLVVHQFLCSMPSHPWPTESFVDLHPWYYVSSMIHRGAVEAYLTALFTYFERIYESVSGSRSIIDYGMDEWPITFTMRTIANEDVERLQSEAKDAMLSTTRVEIVLLPESQTTPHLLGLPDGACVISANKCIGYGPSGTQEELNVGITPEAYPAVLLAPPLSDNQVLICRGAEAMVSVIGYGRNAKLDEVFRKPEPDAHGHLSWKNRTMLFMDALELDILPVEGNSLIGDICPHSRLSRDMILKAYSGFSSGEYSHIVTGLWGCGTFGGNRYIKCILQWCAAALAGVPMLQLILSVPGQHGFGEEFAQFVEDIQRNGVSVKRMFDTLVDLKEVIHEIGPGGIFTFIAGK</sequence>
<evidence type="ECO:0000259" key="5">
    <source>
        <dbReference type="Pfam" id="PF20811"/>
    </source>
</evidence>
<evidence type="ECO:0000256" key="3">
    <source>
        <dbReference type="ARBA" id="ARBA00022801"/>
    </source>
</evidence>
<evidence type="ECO:0000256" key="1">
    <source>
        <dbReference type="ARBA" id="ARBA00009545"/>
    </source>
</evidence>
<evidence type="ECO:0000313" key="6">
    <source>
        <dbReference type="EMBL" id="KAL2858051.1"/>
    </source>
</evidence>
<dbReference type="EC" id="3.2.1.143" evidence="2"/>
<dbReference type="PANTHER" id="PTHR12837:SF0">
    <property type="entry name" value="POLY(ADP-RIBOSE) GLYCOHYDROLASE"/>
    <property type="match status" value="1"/>
</dbReference>
<dbReference type="EMBL" id="JBFXLU010000002">
    <property type="protein sequence ID" value="KAL2858051.1"/>
    <property type="molecule type" value="Genomic_DNA"/>
</dbReference>
<dbReference type="PANTHER" id="PTHR12837">
    <property type="entry name" value="POLY ADP-RIBOSE GLYCOHYDROLASE"/>
    <property type="match status" value="1"/>
</dbReference>
<dbReference type="Pfam" id="PF05028">
    <property type="entry name" value="PARG_cat_C"/>
    <property type="match status" value="1"/>
</dbReference>
<dbReference type="InterPro" id="IPR007724">
    <property type="entry name" value="Poly_GlycHdrlase"/>
</dbReference>
<name>A0ABR4L0K1_9EURO</name>
<comment type="caution">
    <text evidence="6">The sequence shown here is derived from an EMBL/GenBank/DDBJ whole genome shotgun (WGS) entry which is preliminary data.</text>
</comment>
<proteinExistence type="inferred from homology"/>
<protein>
    <recommendedName>
        <fullName evidence="2">poly(ADP-ribose) glycohydrolase</fullName>
        <ecNumber evidence="2">3.2.1.143</ecNumber>
    </recommendedName>
</protein>
<feature type="domain" description="PARG helical" evidence="5">
    <location>
        <begin position="86"/>
        <end position="188"/>
    </location>
</feature>
<organism evidence="6 7">
    <name type="scientific">Aspergillus pseudoustus</name>
    <dbReference type="NCBI Taxonomy" id="1810923"/>
    <lineage>
        <taxon>Eukaryota</taxon>
        <taxon>Fungi</taxon>
        <taxon>Dikarya</taxon>
        <taxon>Ascomycota</taxon>
        <taxon>Pezizomycotina</taxon>
        <taxon>Eurotiomycetes</taxon>
        <taxon>Eurotiomycetidae</taxon>
        <taxon>Eurotiales</taxon>
        <taxon>Aspergillaceae</taxon>
        <taxon>Aspergillus</taxon>
        <taxon>Aspergillus subgen. Nidulantes</taxon>
    </lineage>
</organism>
<dbReference type="InterPro" id="IPR048362">
    <property type="entry name" value="PARG_helical"/>
</dbReference>
<evidence type="ECO:0000256" key="2">
    <source>
        <dbReference type="ARBA" id="ARBA00012255"/>
    </source>
</evidence>
<accession>A0ABR4L0K1</accession>
<keyword evidence="7" id="KW-1185">Reference proteome</keyword>
<evidence type="ECO:0000313" key="7">
    <source>
        <dbReference type="Proteomes" id="UP001610446"/>
    </source>
</evidence>
<gene>
    <name evidence="6" type="ORF">BJY01DRAFT_259092</name>
</gene>
<keyword evidence="3" id="KW-0378">Hydrolase</keyword>
<dbReference type="InterPro" id="IPR046372">
    <property type="entry name" value="PARG_cat_C"/>
</dbReference>
<reference evidence="6 7" key="1">
    <citation type="submission" date="2024-07" db="EMBL/GenBank/DDBJ databases">
        <title>Section-level genome sequencing and comparative genomics of Aspergillus sections Usti and Cavernicolus.</title>
        <authorList>
            <consortium name="Lawrence Berkeley National Laboratory"/>
            <person name="Nybo J.L."/>
            <person name="Vesth T.C."/>
            <person name="Theobald S."/>
            <person name="Frisvad J.C."/>
            <person name="Larsen T.O."/>
            <person name="Kjaerboelling I."/>
            <person name="Rothschild-Mancinelli K."/>
            <person name="Lyhne E.K."/>
            <person name="Kogle M.E."/>
            <person name="Barry K."/>
            <person name="Clum A."/>
            <person name="Na H."/>
            <person name="Ledsgaard L."/>
            <person name="Lin J."/>
            <person name="Lipzen A."/>
            <person name="Kuo A."/>
            <person name="Riley R."/>
            <person name="Mondo S."/>
            <person name="Labutti K."/>
            <person name="Haridas S."/>
            <person name="Pangalinan J."/>
            <person name="Salamov A.A."/>
            <person name="Simmons B.A."/>
            <person name="Magnuson J.K."/>
            <person name="Chen J."/>
            <person name="Drula E."/>
            <person name="Henrissat B."/>
            <person name="Wiebenga A."/>
            <person name="Lubbers R.J."/>
            <person name="Gomes A.C."/>
            <person name="Makela M.R."/>
            <person name="Stajich J."/>
            <person name="Grigoriev I.V."/>
            <person name="Mortensen U.H."/>
            <person name="De Vries R.P."/>
            <person name="Baker S.E."/>
            <person name="Andersen M.R."/>
        </authorList>
    </citation>
    <scope>NUCLEOTIDE SEQUENCE [LARGE SCALE GENOMIC DNA]</scope>
    <source>
        <strain evidence="6 7">CBS 123904</strain>
    </source>
</reference>
<evidence type="ECO:0000259" key="4">
    <source>
        <dbReference type="Pfam" id="PF05028"/>
    </source>
</evidence>
<feature type="domain" description="PARG catalytic Macro" evidence="4">
    <location>
        <begin position="257"/>
        <end position="422"/>
    </location>
</feature>
<dbReference type="Proteomes" id="UP001610446">
    <property type="component" value="Unassembled WGS sequence"/>
</dbReference>